<gene>
    <name evidence="3" type="ORF">ACFP1Z_15075</name>
</gene>
<reference evidence="4" key="1">
    <citation type="journal article" date="2019" name="Int. J. Syst. Evol. Microbiol.">
        <title>The Global Catalogue of Microorganisms (GCM) 10K type strain sequencing project: providing services to taxonomists for standard genome sequencing and annotation.</title>
        <authorList>
            <consortium name="The Broad Institute Genomics Platform"/>
            <consortium name="The Broad Institute Genome Sequencing Center for Infectious Disease"/>
            <person name="Wu L."/>
            <person name="Ma J."/>
        </authorList>
    </citation>
    <scope>NUCLEOTIDE SEQUENCE [LARGE SCALE GENOMIC DNA]</scope>
    <source>
        <strain evidence="4">CGMCC 4.7304</strain>
    </source>
</reference>
<keyword evidence="4" id="KW-1185">Reference proteome</keyword>
<dbReference type="RefSeq" id="WP_390316786.1">
    <property type="nucleotide sequence ID" value="NZ_JBHSPB010000008.1"/>
</dbReference>
<organism evidence="3 4">
    <name type="scientific">Streptomyces gamaensis</name>
    <dbReference type="NCBI Taxonomy" id="1763542"/>
    <lineage>
        <taxon>Bacteria</taxon>
        <taxon>Bacillati</taxon>
        <taxon>Actinomycetota</taxon>
        <taxon>Actinomycetes</taxon>
        <taxon>Kitasatosporales</taxon>
        <taxon>Streptomycetaceae</taxon>
        <taxon>Streptomyces</taxon>
    </lineage>
</organism>
<evidence type="ECO:0000256" key="2">
    <source>
        <dbReference type="SAM" id="SignalP"/>
    </source>
</evidence>
<evidence type="ECO:0000256" key="1">
    <source>
        <dbReference type="SAM" id="MobiDB-lite"/>
    </source>
</evidence>
<feature type="chain" id="PRO_5046635525" description="Lipoprotein" evidence="2">
    <location>
        <begin position="22"/>
        <end position="193"/>
    </location>
</feature>
<accession>A0ABW0Z183</accession>
<evidence type="ECO:0008006" key="5">
    <source>
        <dbReference type="Google" id="ProtNLM"/>
    </source>
</evidence>
<feature type="region of interest" description="Disordered" evidence="1">
    <location>
        <begin position="173"/>
        <end position="193"/>
    </location>
</feature>
<dbReference type="EMBL" id="JBHSPB010000008">
    <property type="protein sequence ID" value="MFC5721493.1"/>
    <property type="molecule type" value="Genomic_DNA"/>
</dbReference>
<dbReference type="PROSITE" id="PS51257">
    <property type="entry name" value="PROKAR_LIPOPROTEIN"/>
    <property type="match status" value="1"/>
</dbReference>
<protein>
    <recommendedName>
        <fullName evidence="5">Lipoprotein</fullName>
    </recommendedName>
</protein>
<evidence type="ECO:0000313" key="3">
    <source>
        <dbReference type="EMBL" id="MFC5721493.1"/>
    </source>
</evidence>
<comment type="caution">
    <text evidence="3">The sequence shown here is derived from an EMBL/GenBank/DDBJ whole genome shotgun (WGS) entry which is preliminary data.</text>
</comment>
<sequence length="193" mass="19794">MRARRTLPAAALALALGTLLAGCGVTTTDVVDMGVPATGVKRPGEKGDTVQLYFMSPTGVRGTTRMAKARLGAEGAVALLLDGPFEAERARGLYSELPGFPPRSVQVTVDGRQVRVQLPLNPTVLSPVARSQIVCTAADNDTPVGGRLRDTKVVLTDGNAILADMICDNGTAFPDAKAPSPSPGTGLTGGAAQ</sequence>
<proteinExistence type="predicted"/>
<keyword evidence="2" id="KW-0732">Signal</keyword>
<name>A0ABW0Z183_9ACTN</name>
<dbReference type="Proteomes" id="UP001596083">
    <property type="component" value="Unassembled WGS sequence"/>
</dbReference>
<evidence type="ECO:0000313" key="4">
    <source>
        <dbReference type="Proteomes" id="UP001596083"/>
    </source>
</evidence>
<feature type="signal peptide" evidence="2">
    <location>
        <begin position="1"/>
        <end position="21"/>
    </location>
</feature>